<dbReference type="GO" id="GO:0017108">
    <property type="term" value="F:5'-flap endonuclease activity"/>
    <property type="evidence" value="ECO:0007669"/>
    <property type="project" value="TreeGrafter"/>
</dbReference>
<keyword evidence="5" id="KW-0234">DNA repair</keyword>
<keyword evidence="10" id="KW-1185">Reference proteome</keyword>
<dbReference type="InterPro" id="IPR029060">
    <property type="entry name" value="PIN-like_dom_sf"/>
</dbReference>
<dbReference type="GO" id="GO:0006281">
    <property type="term" value="P:DNA repair"/>
    <property type="evidence" value="ECO:0007669"/>
    <property type="project" value="UniProtKB-KW"/>
</dbReference>
<dbReference type="STRING" id="431595.K3X2F4"/>
<dbReference type="FunFam" id="3.40.50.1010:FF:000002">
    <property type="entry name" value="Exonuclease 1, putative"/>
    <property type="match status" value="1"/>
</dbReference>
<dbReference type="Pfam" id="PF00867">
    <property type="entry name" value="XPG_I"/>
    <property type="match status" value="1"/>
</dbReference>
<reference evidence="9" key="3">
    <citation type="submission" date="2015-02" db="UniProtKB">
        <authorList>
            <consortium name="EnsemblProtists"/>
        </authorList>
    </citation>
    <scope>IDENTIFICATION</scope>
    <source>
        <strain evidence="9">DAOM BR144</strain>
    </source>
</reference>
<comment type="subcellular location">
    <subcellularLocation>
        <location evidence="1">Nucleus</location>
    </subcellularLocation>
</comment>
<evidence type="ECO:0000259" key="8">
    <source>
        <dbReference type="SMART" id="SM00485"/>
    </source>
</evidence>
<sequence>MGIAGLLPALSSITETKSLSDYSGLTLAIDGYCWLHRAIYGCSEELYLGQDTDKYIRYFMNNVDELLRYGITPYVVFDGGPLPMKKGTELERRKNQDFIAARKYFTRAVDVTPFMAHRVIQHLKVRQILYVVAPYEADAQLAYLAQNGFVDGVISEDSDCLVFQCGIVLYKWGKHGDGTIEEIQLANIKHNNGDHGMDFRTFTDEMLCPQ</sequence>
<evidence type="ECO:0000313" key="10">
    <source>
        <dbReference type="Proteomes" id="UP000019132"/>
    </source>
</evidence>
<organism evidence="9 10">
    <name type="scientific">Globisporangium ultimum (strain ATCC 200006 / CBS 805.95 / DAOM BR144)</name>
    <name type="common">Pythium ultimum</name>
    <dbReference type="NCBI Taxonomy" id="431595"/>
    <lineage>
        <taxon>Eukaryota</taxon>
        <taxon>Sar</taxon>
        <taxon>Stramenopiles</taxon>
        <taxon>Oomycota</taxon>
        <taxon>Peronosporomycetes</taxon>
        <taxon>Pythiales</taxon>
        <taxon>Pythiaceae</taxon>
        <taxon>Globisporangium</taxon>
    </lineage>
</organism>
<keyword evidence="2" id="KW-0597">Phosphoprotein</keyword>
<evidence type="ECO:0000313" key="9">
    <source>
        <dbReference type="EnsemblProtists" id="PYU1_T011403"/>
    </source>
</evidence>
<dbReference type="AlphaFoldDB" id="K3X2F4"/>
<dbReference type="InterPro" id="IPR006085">
    <property type="entry name" value="XPG_DNA_repair_N"/>
</dbReference>
<dbReference type="PRINTS" id="PR00853">
    <property type="entry name" value="XPGRADSUPER"/>
</dbReference>
<dbReference type="InterPro" id="IPR006084">
    <property type="entry name" value="XPG/Rad2"/>
</dbReference>
<dbReference type="SMART" id="SM00485">
    <property type="entry name" value="XPGN"/>
    <property type="match status" value="1"/>
</dbReference>
<dbReference type="GO" id="GO:0046872">
    <property type="term" value="F:metal ion binding"/>
    <property type="evidence" value="ECO:0007669"/>
    <property type="project" value="InterPro"/>
</dbReference>
<keyword evidence="4" id="KW-0496">Mitochondrion</keyword>
<dbReference type="InterPro" id="IPR044752">
    <property type="entry name" value="PIN-like_EXO1"/>
</dbReference>
<dbReference type="eggNOG" id="KOG2518">
    <property type="taxonomic scope" value="Eukaryota"/>
</dbReference>
<feature type="domain" description="XPG N-terminal" evidence="8">
    <location>
        <begin position="1"/>
        <end position="99"/>
    </location>
</feature>
<dbReference type="Gene3D" id="3.40.50.1010">
    <property type="entry name" value="5'-nuclease"/>
    <property type="match status" value="1"/>
</dbReference>
<evidence type="ECO:0000259" key="7">
    <source>
        <dbReference type="SMART" id="SM00484"/>
    </source>
</evidence>
<protein>
    <submittedName>
        <fullName evidence="9">Uncharacterized protein</fullName>
    </submittedName>
</protein>
<evidence type="ECO:0000256" key="4">
    <source>
        <dbReference type="ARBA" id="ARBA00023128"/>
    </source>
</evidence>
<dbReference type="OMA" id="RTEENEQ"/>
<dbReference type="SUPFAM" id="SSF88723">
    <property type="entry name" value="PIN domain-like"/>
    <property type="match status" value="1"/>
</dbReference>
<accession>K3X2F4</accession>
<proteinExistence type="predicted"/>
<evidence type="ECO:0000256" key="2">
    <source>
        <dbReference type="ARBA" id="ARBA00022553"/>
    </source>
</evidence>
<evidence type="ECO:0000256" key="5">
    <source>
        <dbReference type="ARBA" id="ARBA00023204"/>
    </source>
</evidence>
<dbReference type="GO" id="GO:0005634">
    <property type="term" value="C:nucleus"/>
    <property type="evidence" value="ECO:0007669"/>
    <property type="project" value="UniProtKB-SubCell"/>
</dbReference>
<dbReference type="InParanoid" id="K3X2F4"/>
<name>K3X2F4_GLOUD</name>
<dbReference type="HOGENOM" id="CLU_008978_3_1_1"/>
<dbReference type="VEuPathDB" id="FungiDB:PYU1_G011378"/>
<dbReference type="Pfam" id="PF00752">
    <property type="entry name" value="XPG_N"/>
    <property type="match status" value="1"/>
</dbReference>
<dbReference type="Proteomes" id="UP000019132">
    <property type="component" value="Unassembled WGS sequence"/>
</dbReference>
<dbReference type="InterPro" id="IPR006086">
    <property type="entry name" value="XPG-I_dom"/>
</dbReference>
<dbReference type="PANTHER" id="PTHR11081">
    <property type="entry name" value="FLAP ENDONUCLEASE FAMILY MEMBER"/>
    <property type="match status" value="1"/>
</dbReference>
<keyword evidence="3" id="KW-0227">DNA damage</keyword>
<reference evidence="10" key="2">
    <citation type="submission" date="2010-04" db="EMBL/GenBank/DDBJ databases">
        <authorList>
            <person name="Buell R."/>
            <person name="Hamilton J."/>
            <person name="Hostetler J."/>
        </authorList>
    </citation>
    <scope>NUCLEOTIDE SEQUENCE [LARGE SCALE GENOMIC DNA]</scope>
    <source>
        <strain evidence="10">DAOM:BR144</strain>
    </source>
</reference>
<dbReference type="EnsemblProtists" id="PYU1_T011403">
    <property type="protein sequence ID" value="PYU1_T011403"/>
    <property type="gene ID" value="PYU1_G011378"/>
</dbReference>
<dbReference type="CDD" id="cd09857">
    <property type="entry name" value="PIN_EXO1"/>
    <property type="match status" value="1"/>
</dbReference>
<evidence type="ECO:0000256" key="3">
    <source>
        <dbReference type="ARBA" id="ARBA00022763"/>
    </source>
</evidence>
<keyword evidence="6" id="KW-0539">Nucleus</keyword>
<dbReference type="PANTHER" id="PTHR11081:SF65">
    <property type="entry name" value="DNA DAMAGE-INDUCIBLE PROTEIN DIN7-RELATED"/>
    <property type="match status" value="1"/>
</dbReference>
<feature type="domain" description="XPG-I" evidence="7">
    <location>
        <begin position="124"/>
        <end position="197"/>
    </location>
</feature>
<dbReference type="EMBL" id="GL376562">
    <property type="status" value="NOT_ANNOTATED_CDS"/>
    <property type="molecule type" value="Genomic_DNA"/>
</dbReference>
<evidence type="ECO:0000256" key="1">
    <source>
        <dbReference type="ARBA" id="ARBA00004123"/>
    </source>
</evidence>
<reference evidence="10" key="1">
    <citation type="journal article" date="2010" name="Genome Biol.">
        <title>Genome sequence of the necrotrophic plant pathogen Pythium ultimum reveals original pathogenicity mechanisms and effector repertoire.</title>
        <authorList>
            <person name="Levesque C.A."/>
            <person name="Brouwer H."/>
            <person name="Cano L."/>
            <person name="Hamilton J.P."/>
            <person name="Holt C."/>
            <person name="Huitema E."/>
            <person name="Raffaele S."/>
            <person name="Robideau G.P."/>
            <person name="Thines M."/>
            <person name="Win J."/>
            <person name="Zerillo M.M."/>
            <person name="Beakes G.W."/>
            <person name="Boore J.L."/>
            <person name="Busam D."/>
            <person name="Dumas B."/>
            <person name="Ferriera S."/>
            <person name="Fuerstenberg S.I."/>
            <person name="Gachon C.M."/>
            <person name="Gaulin E."/>
            <person name="Govers F."/>
            <person name="Grenville-Briggs L."/>
            <person name="Horner N."/>
            <person name="Hostetler J."/>
            <person name="Jiang R.H."/>
            <person name="Johnson J."/>
            <person name="Krajaejun T."/>
            <person name="Lin H."/>
            <person name="Meijer H.J."/>
            <person name="Moore B."/>
            <person name="Morris P."/>
            <person name="Phuntmart V."/>
            <person name="Puiu D."/>
            <person name="Shetty J."/>
            <person name="Stajich J.E."/>
            <person name="Tripathy S."/>
            <person name="Wawra S."/>
            <person name="van West P."/>
            <person name="Whitty B.R."/>
            <person name="Coutinho P.M."/>
            <person name="Henrissat B."/>
            <person name="Martin F."/>
            <person name="Thomas P.D."/>
            <person name="Tyler B.M."/>
            <person name="De Vries R.P."/>
            <person name="Kamoun S."/>
            <person name="Yandell M."/>
            <person name="Tisserat N."/>
            <person name="Buell C.R."/>
        </authorList>
    </citation>
    <scope>NUCLEOTIDE SEQUENCE</scope>
    <source>
        <strain evidence="10">DAOM:BR144</strain>
    </source>
</reference>
<evidence type="ECO:0000256" key="6">
    <source>
        <dbReference type="ARBA" id="ARBA00023242"/>
    </source>
</evidence>
<dbReference type="SMART" id="SM00484">
    <property type="entry name" value="XPGI"/>
    <property type="match status" value="1"/>
</dbReference>